<keyword evidence="2" id="KW-1185">Reference proteome</keyword>
<protein>
    <recommendedName>
        <fullName evidence="3">Sporulation protein YtxC</fullName>
    </recommendedName>
</protein>
<dbReference type="OrthoDB" id="2986513at2"/>
<reference evidence="1 2" key="1">
    <citation type="submission" date="2017-03" db="EMBL/GenBank/DDBJ databases">
        <title>Isolation of Levoglucosan Utilizing Bacteria.</title>
        <authorList>
            <person name="Arya A.S."/>
        </authorList>
    </citation>
    <scope>NUCLEOTIDE SEQUENCE [LARGE SCALE GENOMIC DNA]</scope>
    <source>
        <strain evidence="1 2">MEC069</strain>
    </source>
</reference>
<accession>A0A4Y8Q1S4</accession>
<dbReference type="AlphaFoldDB" id="A0A4Y8Q1S4"/>
<evidence type="ECO:0008006" key="3">
    <source>
        <dbReference type="Google" id="ProtNLM"/>
    </source>
</evidence>
<dbReference type="EMBL" id="MYFO01000012">
    <property type="protein sequence ID" value="TFE87741.1"/>
    <property type="molecule type" value="Genomic_DNA"/>
</dbReference>
<organism evidence="1 2">
    <name type="scientific">Paenibacillus athensensis</name>
    <dbReference type="NCBI Taxonomy" id="1967502"/>
    <lineage>
        <taxon>Bacteria</taxon>
        <taxon>Bacillati</taxon>
        <taxon>Bacillota</taxon>
        <taxon>Bacilli</taxon>
        <taxon>Bacillales</taxon>
        <taxon>Paenibacillaceae</taxon>
        <taxon>Paenibacillus</taxon>
    </lineage>
</organism>
<dbReference type="Pfam" id="PF08812">
    <property type="entry name" value="YtxC"/>
    <property type="match status" value="1"/>
</dbReference>
<name>A0A4Y8Q1S4_9BACL</name>
<gene>
    <name evidence="1" type="ORF">B5M42_11060</name>
</gene>
<dbReference type="InterPro" id="IPR014199">
    <property type="entry name" value="Spore_YtxC"/>
</dbReference>
<evidence type="ECO:0000313" key="2">
    <source>
        <dbReference type="Proteomes" id="UP000298246"/>
    </source>
</evidence>
<evidence type="ECO:0000313" key="1">
    <source>
        <dbReference type="EMBL" id="TFE87741.1"/>
    </source>
</evidence>
<dbReference type="Proteomes" id="UP000298246">
    <property type="component" value="Unassembled WGS sequence"/>
</dbReference>
<sequence>MEGVSCRIRQTIHSGRWQIVRRISVFDRPYTCRRLQRQLERGGLMDGWEIVFSEKEDIQAQAFSRQIGAELQLLHIEQNQVEIRVELQPRYAVVRCKLAAGGAAQEPEASTGLKGAVGSALAGYILEEKEPLLLRELVKREYRFDKPEEQEQIVGYCRQLLYGQGEEPEITADEARQSESRRKGKLALQISAYMEQSQLVIIDGVMRFRLPDYMEELREVAEYAIDEFMMDKQYQEFISLLQYFVYIQDAKIPAAHLIHKGGHEFMILNDRMEQIDANEFDATFKLEVLDKDINFEDMIVSTLITVSPATIYIHTREPEMPVIKTITQIFEDRTTLCGYCRTCSGYLGDGDFKQDQLSP</sequence>
<comment type="caution">
    <text evidence="1">The sequence shown here is derived from an EMBL/GenBank/DDBJ whole genome shotgun (WGS) entry which is preliminary data.</text>
</comment>
<proteinExistence type="predicted"/>